<keyword evidence="19" id="KW-1185">Reference proteome</keyword>
<keyword evidence="11" id="KW-0456">Lyase</keyword>
<evidence type="ECO:0000256" key="7">
    <source>
        <dbReference type="ARBA" id="ARBA00022801"/>
    </source>
</evidence>
<dbReference type="InterPro" id="IPR010663">
    <property type="entry name" value="Znf_FPG/IleRS"/>
</dbReference>
<dbReference type="CDD" id="cd08976">
    <property type="entry name" value="BaFpgNei_N_4"/>
    <property type="match status" value="1"/>
</dbReference>
<evidence type="ECO:0000256" key="8">
    <source>
        <dbReference type="ARBA" id="ARBA00022833"/>
    </source>
</evidence>
<evidence type="ECO:0000256" key="1">
    <source>
        <dbReference type="ARBA" id="ARBA00001668"/>
    </source>
</evidence>
<dbReference type="InterPro" id="IPR012319">
    <property type="entry name" value="FPG_cat"/>
</dbReference>
<keyword evidence="6 15" id="KW-0863">Zinc-finger</keyword>
<evidence type="ECO:0000256" key="3">
    <source>
        <dbReference type="ARBA" id="ARBA00009409"/>
    </source>
</evidence>
<dbReference type="Gene3D" id="1.10.8.50">
    <property type="match status" value="1"/>
</dbReference>
<gene>
    <name evidence="18" type="ORF">ACFQ1G_05060</name>
</gene>
<evidence type="ECO:0000313" key="19">
    <source>
        <dbReference type="Proteomes" id="UP001597100"/>
    </source>
</evidence>
<dbReference type="Proteomes" id="UP001597100">
    <property type="component" value="Unassembled WGS sequence"/>
</dbReference>
<dbReference type="InterPro" id="IPR010979">
    <property type="entry name" value="Ribosomal_uS13-like_H2TH"/>
</dbReference>
<accession>A0ABW3IDV1</accession>
<dbReference type="Gene3D" id="3.20.190.10">
    <property type="entry name" value="MutM-like, N-terminal"/>
    <property type="match status" value="1"/>
</dbReference>
<comment type="catalytic activity">
    <reaction evidence="14">
        <text>2'-deoxyribonucleotide-(2'-deoxyribose 5'-phosphate)-2'-deoxyribonucleotide-DNA = a 3'-end 2'-deoxyribonucleotide-(2,3-dehydro-2,3-deoxyribose 5'-phosphate)-DNA + a 5'-end 5'-phospho-2'-deoxyribonucleoside-DNA + H(+)</text>
        <dbReference type="Rhea" id="RHEA:66592"/>
        <dbReference type="Rhea" id="RHEA-COMP:13180"/>
        <dbReference type="Rhea" id="RHEA-COMP:16897"/>
        <dbReference type="Rhea" id="RHEA-COMP:17067"/>
        <dbReference type="ChEBI" id="CHEBI:15378"/>
        <dbReference type="ChEBI" id="CHEBI:136412"/>
        <dbReference type="ChEBI" id="CHEBI:157695"/>
        <dbReference type="ChEBI" id="CHEBI:167181"/>
        <dbReference type="EC" id="4.2.99.18"/>
    </reaction>
</comment>
<dbReference type="SUPFAM" id="SSF57716">
    <property type="entry name" value="Glucocorticoid receptor-like (DNA-binding domain)"/>
    <property type="match status" value="1"/>
</dbReference>
<evidence type="ECO:0000256" key="11">
    <source>
        <dbReference type="ARBA" id="ARBA00023239"/>
    </source>
</evidence>
<keyword evidence="4" id="KW-0479">Metal-binding</keyword>
<evidence type="ECO:0000256" key="14">
    <source>
        <dbReference type="ARBA" id="ARBA00044632"/>
    </source>
</evidence>
<dbReference type="PROSITE" id="PS51066">
    <property type="entry name" value="ZF_FPG_2"/>
    <property type="match status" value="1"/>
</dbReference>
<keyword evidence="5" id="KW-0227">DNA damage</keyword>
<reference evidence="19" key="1">
    <citation type="journal article" date="2019" name="Int. J. Syst. Evol. Microbiol.">
        <title>The Global Catalogue of Microorganisms (GCM) 10K type strain sequencing project: providing services to taxonomists for standard genome sequencing and annotation.</title>
        <authorList>
            <consortium name="The Broad Institute Genomics Platform"/>
            <consortium name="The Broad Institute Genome Sequencing Center for Infectious Disease"/>
            <person name="Wu L."/>
            <person name="Ma J."/>
        </authorList>
    </citation>
    <scope>NUCLEOTIDE SEQUENCE [LARGE SCALE GENOMIC DNA]</scope>
    <source>
        <strain evidence="19">CCUG 60898</strain>
    </source>
</reference>
<keyword evidence="10" id="KW-0234">DNA repair</keyword>
<evidence type="ECO:0000256" key="12">
    <source>
        <dbReference type="ARBA" id="ARBA00023268"/>
    </source>
</evidence>
<evidence type="ECO:0000259" key="17">
    <source>
        <dbReference type="PROSITE" id="PS51068"/>
    </source>
</evidence>
<feature type="domain" description="Formamidopyrimidine-DNA glycosylase catalytic" evidence="17">
    <location>
        <begin position="2"/>
        <end position="113"/>
    </location>
</feature>
<evidence type="ECO:0000256" key="9">
    <source>
        <dbReference type="ARBA" id="ARBA00023125"/>
    </source>
</evidence>
<dbReference type="Pfam" id="PF01149">
    <property type="entry name" value="Fapy_DNA_glyco"/>
    <property type="match status" value="1"/>
</dbReference>
<comment type="caution">
    <text evidence="18">The sequence shown here is derived from an EMBL/GenBank/DDBJ whole genome shotgun (WGS) entry which is preliminary data.</text>
</comment>
<dbReference type="SMART" id="SM00898">
    <property type="entry name" value="Fapy_DNA_glyco"/>
    <property type="match status" value="1"/>
</dbReference>
<keyword evidence="7" id="KW-0378">Hydrolase</keyword>
<dbReference type="InterPro" id="IPR000214">
    <property type="entry name" value="Znf_DNA_glyclase/AP_lyase"/>
</dbReference>
<dbReference type="InterPro" id="IPR015887">
    <property type="entry name" value="DNA_glyclase_Znf_dom_DNA_BS"/>
</dbReference>
<protein>
    <submittedName>
        <fullName evidence="18">Fpg/Nei family DNA glycosylase</fullName>
    </submittedName>
</protein>
<dbReference type="SUPFAM" id="SSF46946">
    <property type="entry name" value="S13-like H2TH domain"/>
    <property type="match status" value="1"/>
</dbReference>
<dbReference type="PROSITE" id="PS01242">
    <property type="entry name" value="ZF_FPG_1"/>
    <property type="match status" value="1"/>
</dbReference>
<keyword evidence="12" id="KW-0511">Multifunctional enzyme</keyword>
<comment type="catalytic activity">
    <reaction evidence="1">
        <text>Hydrolysis of DNA containing ring-opened 7-methylguanine residues, releasing 2,6-diamino-4-hydroxy-5-(N-methyl)formamidopyrimidine.</text>
        <dbReference type="EC" id="3.2.2.23"/>
    </reaction>
</comment>
<feature type="domain" description="FPG-type" evidence="16">
    <location>
        <begin position="224"/>
        <end position="258"/>
    </location>
</feature>
<keyword evidence="9" id="KW-0238">DNA-binding</keyword>
<dbReference type="SMART" id="SM01232">
    <property type="entry name" value="H2TH"/>
    <property type="match status" value="1"/>
</dbReference>
<evidence type="ECO:0000256" key="4">
    <source>
        <dbReference type="ARBA" id="ARBA00022723"/>
    </source>
</evidence>
<comment type="cofactor">
    <cofactor evidence="2">
        <name>Zn(2+)</name>
        <dbReference type="ChEBI" id="CHEBI:29105"/>
    </cofactor>
</comment>
<evidence type="ECO:0000256" key="13">
    <source>
        <dbReference type="ARBA" id="ARBA00023295"/>
    </source>
</evidence>
<proteinExistence type="inferred from homology"/>
<dbReference type="EMBL" id="JBHTJP010000032">
    <property type="protein sequence ID" value="MFD0976156.1"/>
    <property type="molecule type" value="Genomic_DNA"/>
</dbReference>
<dbReference type="Pfam" id="PF06827">
    <property type="entry name" value="zf-FPG_IleRS"/>
    <property type="match status" value="1"/>
</dbReference>
<evidence type="ECO:0000256" key="6">
    <source>
        <dbReference type="ARBA" id="ARBA00022771"/>
    </source>
</evidence>
<organism evidence="18 19">
    <name type="scientific">Salinimicrobium gaetbulicola</name>
    <dbReference type="NCBI Taxonomy" id="999702"/>
    <lineage>
        <taxon>Bacteria</taxon>
        <taxon>Pseudomonadati</taxon>
        <taxon>Bacteroidota</taxon>
        <taxon>Flavobacteriia</taxon>
        <taxon>Flavobacteriales</taxon>
        <taxon>Flavobacteriaceae</taxon>
        <taxon>Salinimicrobium</taxon>
    </lineage>
</organism>
<dbReference type="Pfam" id="PF06831">
    <property type="entry name" value="H2TH"/>
    <property type="match status" value="1"/>
</dbReference>
<dbReference type="InterPro" id="IPR035937">
    <property type="entry name" value="FPG_N"/>
</dbReference>
<comment type="similarity">
    <text evidence="3">Belongs to the FPG family.</text>
</comment>
<evidence type="ECO:0000256" key="2">
    <source>
        <dbReference type="ARBA" id="ARBA00001947"/>
    </source>
</evidence>
<keyword evidence="13" id="KW-0326">Glycosidase</keyword>
<dbReference type="RefSeq" id="WP_380737238.1">
    <property type="nucleotide sequence ID" value="NZ_JBHTJP010000032.1"/>
</dbReference>
<dbReference type="PANTHER" id="PTHR22993:SF9">
    <property type="entry name" value="FORMAMIDOPYRIMIDINE-DNA GLYCOSYLASE"/>
    <property type="match status" value="1"/>
</dbReference>
<dbReference type="PANTHER" id="PTHR22993">
    <property type="entry name" value="FORMAMIDOPYRIMIDINE-DNA GLYCOSYLASE"/>
    <property type="match status" value="1"/>
</dbReference>
<name>A0ABW3IDV1_9FLAO</name>
<keyword evidence="8" id="KW-0862">Zinc</keyword>
<sequence length="261" mass="29969">MPELPEIALFKKYVDATSLHKKITSLSFPDTSLLQSPKSDFEKALKGEEFDETSRIGKYLFLKTTAKPVLVLHFGMTGELEYYKNQDPPKYAKLIFHFENGYQLAYACRRKLGKIYLAESIEEFKKDHFLGKDALDLEEKEFLELLGQKSGSIKGALTDQHMVAGIGNVYSDEMLYQCKIHPKTRTGKLSDSDEKRLFKEMKKVLEMAIDKEGERSEFPSDYLISHRKEGEKCPKCSGKIEMIKVSGRSTYFCPECQKENE</sequence>
<evidence type="ECO:0000259" key="16">
    <source>
        <dbReference type="PROSITE" id="PS51066"/>
    </source>
</evidence>
<dbReference type="SUPFAM" id="SSF81624">
    <property type="entry name" value="N-terminal domain of MutM-like DNA repair proteins"/>
    <property type="match status" value="1"/>
</dbReference>
<evidence type="ECO:0000313" key="18">
    <source>
        <dbReference type="EMBL" id="MFD0976156.1"/>
    </source>
</evidence>
<dbReference type="PROSITE" id="PS51068">
    <property type="entry name" value="FPG_CAT"/>
    <property type="match status" value="1"/>
</dbReference>
<evidence type="ECO:0000256" key="15">
    <source>
        <dbReference type="PROSITE-ProRule" id="PRU00391"/>
    </source>
</evidence>
<dbReference type="InterPro" id="IPR015886">
    <property type="entry name" value="H2TH_FPG"/>
</dbReference>
<evidence type="ECO:0000256" key="5">
    <source>
        <dbReference type="ARBA" id="ARBA00022763"/>
    </source>
</evidence>
<evidence type="ECO:0000256" key="10">
    <source>
        <dbReference type="ARBA" id="ARBA00023204"/>
    </source>
</evidence>